<reference evidence="8" key="1">
    <citation type="submission" date="2022-01" db="EMBL/GenBank/DDBJ databases">
        <authorList>
            <person name="Braso-Vives M."/>
        </authorList>
    </citation>
    <scope>NUCLEOTIDE SEQUENCE</scope>
</reference>
<keyword evidence="9" id="KW-1185">Reference proteome</keyword>
<dbReference type="PANTHER" id="PTHR13314">
    <property type="entry name" value="CALCIUM CHANNEL FLOWER HOMOLOG"/>
    <property type="match status" value="1"/>
</dbReference>
<keyword evidence="5 7" id="KW-0472">Membrane</keyword>
<feature type="region of interest" description="Disordered" evidence="6">
    <location>
        <begin position="132"/>
        <end position="162"/>
    </location>
</feature>
<accession>A0A8K0F092</accession>
<evidence type="ECO:0000313" key="9">
    <source>
        <dbReference type="Proteomes" id="UP000838412"/>
    </source>
</evidence>
<gene>
    <name evidence="8" type="primary">CACFD1</name>
    <name evidence="8" type="ORF">BLAG_LOCUS24260</name>
</gene>
<evidence type="ECO:0000256" key="5">
    <source>
        <dbReference type="ARBA" id="ARBA00023136"/>
    </source>
</evidence>
<evidence type="ECO:0000256" key="7">
    <source>
        <dbReference type="SAM" id="Phobius"/>
    </source>
</evidence>
<proteinExistence type="inferred from homology"/>
<dbReference type="AlphaFoldDB" id="A0A8K0F092"/>
<dbReference type="EMBL" id="OV696693">
    <property type="protein sequence ID" value="CAH1272678.1"/>
    <property type="molecule type" value="Genomic_DNA"/>
</dbReference>
<organism evidence="8 9">
    <name type="scientific">Branchiostoma lanceolatum</name>
    <name type="common">Common lancelet</name>
    <name type="synonym">Amphioxus lanceolatum</name>
    <dbReference type="NCBI Taxonomy" id="7740"/>
    <lineage>
        <taxon>Eukaryota</taxon>
        <taxon>Metazoa</taxon>
        <taxon>Chordata</taxon>
        <taxon>Cephalochordata</taxon>
        <taxon>Leptocardii</taxon>
        <taxon>Amphioxiformes</taxon>
        <taxon>Branchiostomatidae</taxon>
        <taxon>Branchiostoma</taxon>
    </lineage>
</organism>
<dbReference type="SMART" id="SM01077">
    <property type="entry name" value="Cg6151-P"/>
    <property type="match status" value="1"/>
</dbReference>
<feature type="transmembrane region" description="Helical" evidence="7">
    <location>
        <begin position="12"/>
        <end position="35"/>
    </location>
</feature>
<name>A0A8K0F092_BRALA</name>
<evidence type="ECO:0000256" key="4">
    <source>
        <dbReference type="ARBA" id="ARBA00022989"/>
    </source>
</evidence>
<comment type="similarity">
    <text evidence="2">Belongs to the calcium channel flower family.</text>
</comment>
<comment type="subcellular location">
    <subcellularLocation>
        <location evidence="1">Endomembrane system</location>
        <topology evidence="1">Multi-pass membrane protein</topology>
    </subcellularLocation>
</comment>
<feature type="transmembrane region" description="Helical" evidence="7">
    <location>
        <begin position="87"/>
        <end position="104"/>
    </location>
</feature>
<sequence length="162" mass="17605">MNQGKDAGKDEVAWWFKILGRCVGAIAALVCMGMGIWECITVHPNCIVAGVLMVCLGFLTMVLEAPLCCQFFDGLDRLATWIGNLKYIYKAILYCVLSIFPMMLCFGMTTVFGGGLIFVTGAIYGVMALGKKGGQSRRPDDVEMNQKLTESEEPVATTPEGT</sequence>
<dbReference type="GO" id="GO:0012505">
    <property type="term" value="C:endomembrane system"/>
    <property type="evidence" value="ECO:0007669"/>
    <property type="project" value="UniProtKB-SubCell"/>
</dbReference>
<evidence type="ECO:0000313" key="8">
    <source>
        <dbReference type="EMBL" id="CAH1272678.1"/>
    </source>
</evidence>
<protein>
    <submittedName>
        <fullName evidence="8">CACFD1 protein</fullName>
    </submittedName>
</protein>
<evidence type="ECO:0000256" key="2">
    <source>
        <dbReference type="ARBA" id="ARBA00010023"/>
    </source>
</evidence>
<evidence type="ECO:0000256" key="1">
    <source>
        <dbReference type="ARBA" id="ARBA00004127"/>
    </source>
</evidence>
<dbReference type="OrthoDB" id="9934994at2759"/>
<keyword evidence="3 7" id="KW-0812">Transmembrane</keyword>
<dbReference type="GO" id="GO:0016020">
    <property type="term" value="C:membrane"/>
    <property type="evidence" value="ECO:0007669"/>
    <property type="project" value="InterPro"/>
</dbReference>
<evidence type="ECO:0000256" key="3">
    <source>
        <dbReference type="ARBA" id="ARBA00022692"/>
    </source>
</evidence>
<dbReference type="GO" id="GO:0016192">
    <property type="term" value="P:vesicle-mediated transport"/>
    <property type="evidence" value="ECO:0007669"/>
    <property type="project" value="TreeGrafter"/>
</dbReference>
<dbReference type="InterPro" id="IPR019365">
    <property type="entry name" value="TVP18/Ca-channel_flower"/>
</dbReference>
<keyword evidence="4 7" id="KW-1133">Transmembrane helix</keyword>
<feature type="transmembrane region" description="Helical" evidence="7">
    <location>
        <begin position="110"/>
        <end position="129"/>
    </location>
</feature>
<dbReference type="Pfam" id="PF10233">
    <property type="entry name" value="Cg6151-P"/>
    <property type="match status" value="1"/>
</dbReference>
<feature type="transmembrane region" description="Helical" evidence="7">
    <location>
        <begin position="47"/>
        <end position="67"/>
    </location>
</feature>
<evidence type="ECO:0000256" key="6">
    <source>
        <dbReference type="SAM" id="MobiDB-lite"/>
    </source>
</evidence>
<dbReference type="PANTHER" id="PTHR13314:SF2">
    <property type="entry name" value="CALCIUM CHANNEL FLOWER HOMOLOG"/>
    <property type="match status" value="1"/>
</dbReference>
<dbReference type="Proteomes" id="UP000838412">
    <property type="component" value="Chromosome 8"/>
</dbReference>